<gene>
    <name evidence="1" type="ORF">E5983_07925</name>
</gene>
<accession>A0A7X3GB53</accession>
<dbReference type="EMBL" id="WSRS01000086">
    <property type="protein sequence ID" value="MVX59554.1"/>
    <property type="molecule type" value="Genomic_DNA"/>
</dbReference>
<organism evidence="1 2">
    <name type="scientific">Streptococcus danieliae</name>
    <dbReference type="NCBI Taxonomy" id="747656"/>
    <lineage>
        <taxon>Bacteria</taxon>
        <taxon>Bacillati</taxon>
        <taxon>Bacillota</taxon>
        <taxon>Bacilli</taxon>
        <taxon>Lactobacillales</taxon>
        <taxon>Streptococcaceae</taxon>
        <taxon>Streptococcus</taxon>
    </lineage>
</organism>
<dbReference type="AlphaFoldDB" id="A0A7X3GB53"/>
<evidence type="ECO:0000313" key="2">
    <source>
        <dbReference type="Proteomes" id="UP000461595"/>
    </source>
</evidence>
<name>A0A7X3GB53_9STRE</name>
<dbReference type="RefSeq" id="WP_160333321.1">
    <property type="nucleotide sequence ID" value="NZ_WSRS01000086.1"/>
</dbReference>
<dbReference type="InterPro" id="IPR025134">
    <property type="entry name" value="DUF4059"/>
</dbReference>
<comment type="caution">
    <text evidence="1">The sequence shown here is derived from an EMBL/GenBank/DDBJ whole genome shotgun (WGS) entry which is preliminary data.</text>
</comment>
<protein>
    <submittedName>
        <fullName evidence="1">DUF4059 family protein</fullName>
    </submittedName>
</protein>
<proteinExistence type="predicted"/>
<sequence>MLAQMLMLYFQSLLVTSLLVLILGVYYYFQGLSKGIEKRTMRHEVLIASCLVIPIFSFAVMALLIVF</sequence>
<dbReference type="OrthoDB" id="2243356at2"/>
<dbReference type="Pfam" id="PF13268">
    <property type="entry name" value="DUF4059"/>
    <property type="match status" value="1"/>
</dbReference>
<reference evidence="1 2" key="1">
    <citation type="submission" date="2019-12" db="EMBL/GenBank/DDBJ databases">
        <title>Microbes associate with the intestines of laboratory mice.</title>
        <authorList>
            <person name="Navarre W."/>
            <person name="Wong E."/>
        </authorList>
    </citation>
    <scope>NUCLEOTIDE SEQUENCE [LARGE SCALE GENOMIC DNA]</scope>
    <source>
        <strain evidence="1 2">NM51_B2-22</strain>
    </source>
</reference>
<dbReference type="Proteomes" id="UP000461595">
    <property type="component" value="Unassembled WGS sequence"/>
</dbReference>
<evidence type="ECO:0000313" key="1">
    <source>
        <dbReference type="EMBL" id="MVX59554.1"/>
    </source>
</evidence>